<feature type="compositionally biased region" description="Polar residues" evidence="1">
    <location>
        <begin position="77"/>
        <end position="86"/>
    </location>
</feature>
<gene>
    <name evidence="2" type="ORF">L486_06322</name>
</gene>
<dbReference type="EMBL" id="KV700091">
    <property type="protein sequence ID" value="OCF56379.1"/>
    <property type="molecule type" value="Genomic_DNA"/>
</dbReference>
<evidence type="ECO:0000313" key="3">
    <source>
        <dbReference type="Proteomes" id="UP000092583"/>
    </source>
</evidence>
<organism evidence="2 3">
    <name type="scientific">Kwoniella mangroviensis CBS 10435</name>
    <dbReference type="NCBI Taxonomy" id="1331196"/>
    <lineage>
        <taxon>Eukaryota</taxon>
        <taxon>Fungi</taxon>
        <taxon>Dikarya</taxon>
        <taxon>Basidiomycota</taxon>
        <taxon>Agaricomycotina</taxon>
        <taxon>Tremellomycetes</taxon>
        <taxon>Tremellales</taxon>
        <taxon>Cryptococcaceae</taxon>
        <taxon>Kwoniella</taxon>
    </lineage>
</organism>
<keyword evidence="3" id="KW-1185">Reference proteome</keyword>
<evidence type="ECO:0000256" key="1">
    <source>
        <dbReference type="SAM" id="MobiDB-lite"/>
    </source>
</evidence>
<reference evidence="2 3" key="1">
    <citation type="submission" date="2013-07" db="EMBL/GenBank/DDBJ databases">
        <title>The Genome Sequence of Kwoniella mangroviensis CBS10435.</title>
        <authorList>
            <consortium name="The Broad Institute Genome Sequencing Platform"/>
            <person name="Cuomo C."/>
            <person name="Litvintseva A."/>
            <person name="Chen Y."/>
            <person name="Heitman J."/>
            <person name="Sun S."/>
            <person name="Springer D."/>
            <person name="Dromer F."/>
            <person name="Young S.K."/>
            <person name="Zeng Q."/>
            <person name="Gargeya S."/>
            <person name="Fitzgerald M."/>
            <person name="Abouelleil A."/>
            <person name="Alvarado L."/>
            <person name="Berlin A.M."/>
            <person name="Chapman S.B."/>
            <person name="Dewar J."/>
            <person name="Goldberg J."/>
            <person name="Griggs A."/>
            <person name="Gujja S."/>
            <person name="Hansen M."/>
            <person name="Howarth C."/>
            <person name="Imamovic A."/>
            <person name="Larimer J."/>
            <person name="McCowan C."/>
            <person name="Murphy C."/>
            <person name="Pearson M."/>
            <person name="Priest M."/>
            <person name="Roberts A."/>
            <person name="Saif S."/>
            <person name="Shea T."/>
            <person name="Sykes S."/>
            <person name="Wortman J."/>
            <person name="Nusbaum C."/>
            <person name="Birren B."/>
        </authorList>
    </citation>
    <scope>NUCLEOTIDE SEQUENCE [LARGE SCALE GENOMIC DNA]</scope>
    <source>
        <strain evidence="2 3">CBS 10435</strain>
    </source>
</reference>
<dbReference type="AlphaFoldDB" id="A0A1B9IL58"/>
<dbReference type="Proteomes" id="UP000092583">
    <property type="component" value="Unassembled WGS sequence"/>
</dbReference>
<accession>A0A1B9IL58</accession>
<reference evidence="3" key="2">
    <citation type="submission" date="2013-12" db="EMBL/GenBank/DDBJ databases">
        <title>Evolution of pathogenesis and genome organization in the Tremellales.</title>
        <authorList>
            <person name="Cuomo C."/>
            <person name="Litvintseva A."/>
            <person name="Heitman J."/>
            <person name="Chen Y."/>
            <person name="Sun S."/>
            <person name="Springer D."/>
            <person name="Dromer F."/>
            <person name="Young S."/>
            <person name="Zeng Q."/>
            <person name="Chapman S."/>
            <person name="Gujja S."/>
            <person name="Saif S."/>
            <person name="Birren B."/>
        </authorList>
    </citation>
    <scope>NUCLEOTIDE SEQUENCE [LARGE SCALE GENOMIC DNA]</scope>
    <source>
        <strain evidence="3">CBS 10435</strain>
    </source>
</reference>
<evidence type="ECO:0000313" key="2">
    <source>
        <dbReference type="EMBL" id="OCF56379.1"/>
    </source>
</evidence>
<protein>
    <submittedName>
        <fullName evidence="2">Uncharacterized protein</fullName>
    </submittedName>
</protein>
<feature type="region of interest" description="Disordered" evidence="1">
    <location>
        <begin position="55"/>
        <end position="91"/>
    </location>
</feature>
<dbReference type="OrthoDB" id="2793915at2759"/>
<name>A0A1B9IL58_9TREE</name>
<sequence length="265" mass="29831">MPPGIISPRAGMTSVKLSPMILHRVYREAVDAEADIHRSNAPSLIDTVIPPLSRHTSQNIRDGALKRKRLSDDVYPSTPSRSVSSKKVQEKNTTKHASALVLSNKQQVLSFEVKEWLYTGKLWDVYRGLLHMTDHATPPLSLVLKIMKPMSFNPSRYFVDDKEDYGALSYHPAEYKDADAAVKAAYNEDTMYHHLLNFQGTVIPNYHGLFVWPSSEEDDTQIPGLMAMLLEDLGEQILPEDTFSKDISEEEWSVNAQALLVVGFC</sequence>
<proteinExistence type="predicted"/>